<dbReference type="AlphaFoldDB" id="A0A8H4PWT4"/>
<protein>
    <submittedName>
        <fullName evidence="1">Uncharacterized protein</fullName>
    </submittedName>
</protein>
<proteinExistence type="predicted"/>
<dbReference type="EMBL" id="JAAVMX010000002">
    <property type="protein sequence ID" value="KAF4511947.1"/>
    <property type="molecule type" value="Genomic_DNA"/>
</dbReference>
<organism evidence="1 2">
    <name type="scientific">Ophiocordyceps sinensis</name>
    <dbReference type="NCBI Taxonomy" id="72228"/>
    <lineage>
        <taxon>Eukaryota</taxon>
        <taxon>Fungi</taxon>
        <taxon>Dikarya</taxon>
        <taxon>Ascomycota</taxon>
        <taxon>Pezizomycotina</taxon>
        <taxon>Sordariomycetes</taxon>
        <taxon>Hypocreomycetidae</taxon>
        <taxon>Hypocreales</taxon>
        <taxon>Ophiocordycipitaceae</taxon>
        <taxon>Ophiocordyceps</taxon>
    </lineage>
</organism>
<name>A0A8H4PWT4_9HYPO</name>
<evidence type="ECO:0000313" key="1">
    <source>
        <dbReference type="EMBL" id="KAF4511947.1"/>
    </source>
</evidence>
<keyword evidence="2" id="KW-1185">Reference proteome</keyword>
<comment type="caution">
    <text evidence="1">The sequence shown here is derived from an EMBL/GenBank/DDBJ whole genome shotgun (WGS) entry which is preliminary data.</text>
</comment>
<sequence>MRFSLIGLLAAFVFAASSSAFFFFPLILPIPLRVNAPSAGAGANCNICPAPNSQAPNCPQNPDYQRRQTEIALCSGGTTAFFNANWSFNRCA</sequence>
<reference evidence="1 2" key="1">
    <citation type="journal article" date="2020" name="Genome Biol. Evol.">
        <title>A new high-quality draft genome assembly of the Chinese cordyceps Ophiocordyceps sinensis.</title>
        <authorList>
            <person name="Shu R."/>
            <person name="Zhang J."/>
            <person name="Meng Q."/>
            <person name="Zhang H."/>
            <person name="Zhou G."/>
            <person name="Li M."/>
            <person name="Wu P."/>
            <person name="Zhao Y."/>
            <person name="Chen C."/>
            <person name="Qin Q."/>
        </authorList>
    </citation>
    <scope>NUCLEOTIDE SEQUENCE [LARGE SCALE GENOMIC DNA]</scope>
    <source>
        <strain evidence="1 2">IOZ07</strain>
    </source>
</reference>
<evidence type="ECO:0000313" key="2">
    <source>
        <dbReference type="Proteomes" id="UP000557566"/>
    </source>
</evidence>
<gene>
    <name evidence="1" type="ORF">G6O67_001143</name>
</gene>
<dbReference type="Proteomes" id="UP000557566">
    <property type="component" value="Unassembled WGS sequence"/>
</dbReference>
<dbReference type="OrthoDB" id="10473046at2759"/>
<accession>A0A8H4PWT4</accession>